<proteinExistence type="predicted"/>
<evidence type="ECO:0000256" key="1">
    <source>
        <dbReference type="SAM" id="MobiDB-lite"/>
    </source>
</evidence>
<evidence type="ECO:0000313" key="4">
    <source>
        <dbReference type="Proteomes" id="UP001497525"/>
    </source>
</evidence>
<accession>A0AAV2TIL0</accession>
<reference evidence="3" key="1">
    <citation type="submission" date="2024-06" db="EMBL/GenBank/DDBJ databases">
        <authorList>
            <person name="Liu X."/>
            <person name="Lenzi L."/>
            <person name="Haldenby T S."/>
            <person name="Uol C."/>
        </authorList>
    </citation>
    <scope>NUCLEOTIDE SEQUENCE</scope>
</reference>
<dbReference type="PANTHER" id="PTHR31184">
    <property type="entry name" value="HUNTINGTIN-INTERACTING PROTEIN K FAMILY MEMBER"/>
    <property type="match status" value="1"/>
</dbReference>
<feature type="compositionally biased region" description="Basic and acidic residues" evidence="1">
    <location>
        <begin position="9"/>
        <end position="24"/>
    </location>
</feature>
<comment type="caution">
    <text evidence="3">The sequence shown here is derived from an EMBL/GenBank/DDBJ whole genome shotgun (WGS) entry which is preliminary data.</text>
</comment>
<feature type="region of interest" description="Disordered" evidence="1">
    <location>
        <begin position="1"/>
        <end position="24"/>
    </location>
</feature>
<dbReference type="CDD" id="cd14361">
    <property type="entry name" value="UBA_HYPK"/>
    <property type="match status" value="1"/>
</dbReference>
<gene>
    <name evidence="3" type="ORF">CDAUBV1_LOCUS10808</name>
</gene>
<dbReference type="PANTHER" id="PTHR31184:SF2">
    <property type="entry name" value="HUNTINGTIN-INTERACTING PROTEIN K"/>
    <property type="match status" value="1"/>
</dbReference>
<evidence type="ECO:0000259" key="2">
    <source>
        <dbReference type="Pfam" id="PF19026"/>
    </source>
</evidence>
<evidence type="ECO:0000313" key="3">
    <source>
        <dbReference type="EMBL" id="CAL5136686.1"/>
    </source>
</evidence>
<sequence>MDAEETEESEKPKKPATHDEKGAADLEKVTDYFEEKELKVGPDALTAVSGTAGDAAIAASKAQKEKQLLKVKVKSEDVELICRELEVSKIVAERCLKENCGDVYKTLVELIR</sequence>
<dbReference type="InterPro" id="IPR044034">
    <property type="entry name" value="NAC-like_UBA"/>
</dbReference>
<organism evidence="3 4">
    <name type="scientific">Calicophoron daubneyi</name>
    <name type="common">Rumen fluke</name>
    <name type="synonym">Paramphistomum daubneyi</name>
    <dbReference type="NCBI Taxonomy" id="300641"/>
    <lineage>
        <taxon>Eukaryota</taxon>
        <taxon>Metazoa</taxon>
        <taxon>Spiralia</taxon>
        <taxon>Lophotrochozoa</taxon>
        <taxon>Platyhelminthes</taxon>
        <taxon>Trematoda</taxon>
        <taxon>Digenea</taxon>
        <taxon>Plagiorchiida</taxon>
        <taxon>Pronocephalata</taxon>
        <taxon>Paramphistomoidea</taxon>
        <taxon>Paramphistomidae</taxon>
        <taxon>Calicophoron</taxon>
    </lineage>
</organism>
<dbReference type="Pfam" id="PF19026">
    <property type="entry name" value="UBA_HYPK"/>
    <property type="match status" value="1"/>
</dbReference>
<name>A0AAV2TIL0_CALDB</name>
<dbReference type="GO" id="GO:0050821">
    <property type="term" value="P:protein stabilization"/>
    <property type="evidence" value="ECO:0007669"/>
    <property type="project" value="TreeGrafter"/>
</dbReference>
<protein>
    <recommendedName>
        <fullName evidence="2">Nascent polypeptide-associated complex subunit alpha-like UBA domain-containing protein</fullName>
    </recommendedName>
</protein>
<dbReference type="AlphaFoldDB" id="A0AAV2TIL0"/>
<dbReference type="Proteomes" id="UP001497525">
    <property type="component" value="Unassembled WGS sequence"/>
</dbReference>
<dbReference type="Gene3D" id="1.10.8.10">
    <property type="entry name" value="DNA helicase RuvA subunit, C-terminal domain"/>
    <property type="match status" value="1"/>
</dbReference>
<dbReference type="InterPro" id="IPR052617">
    <property type="entry name" value="Huntingtin-int_K"/>
</dbReference>
<feature type="domain" description="Nascent polypeptide-associated complex subunit alpha-like UBA" evidence="2">
    <location>
        <begin position="71"/>
        <end position="111"/>
    </location>
</feature>
<dbReference type="EMBL" id="CAXLJL010000345">
    <property type="protein sequence ID" value="CAL5136686.1"/>
    <property type="molecule type" value="Genomic_DNA"/>
</dbReference>
<dbReference type="InterPro" id="IPR038922">
    <property type="entry name" value="HYPK_UBA"/>
</dbReference>
<dbReference type="GO" id="GO:0043066">
    <property type="term" value="P:negative regulation of apoptotic process"/>
    <property type="evidence" value="ECO:0007669"/>
    <property type="project" value="TreeGrafter"/>
</dbReference>